<evidence type="ECO:0000313" key="3">
    <source>
        <dbReference type="Proteomes" id="UP000729402"/>
    </source>
</evidence>
<reference evidence="2" key="2">
    <citation type="submission" date="2021-02" db="EMBL/GenBank/DDBJ databases">
        <authorList>
            <person name="Kimball J.A."/>
            <person name="Haas M.W."/>
            <person name="Macchietto M."/>
            <person name="Kono T."/>
            <person name="Duquette J."/>
            <person name="Shao M."/>
        </authorList>
    </citation>
    <scope>NUCLEOTIDE SEQUENCE</scope>
    <source>
        <tissue evidence="2">Fresh leaf tissue</tissue>
    </source>
</reference>
<comment type="caution">
    <text evidence="2">The sequence shown here is derived from an EMBL/GenBank/DDBJ whole genome shotgun (WGS) entry which is preliminary data.</text>
</comment>
<feature type="region of interest" description="Disordered" evidence="1">
    <location>
        <begin position="1"/>
        <end position="120"/>
    </location>
</feature>
<proteinExistence type="predicted"/>
<evidence type="ECO:0000313" key="2">
    <source>
        <dbReference type="EMBL" id="KAG8092229.1"/>
    </source>
</evidence>
<dbReference type="EMBL" id="JAAALK010000080">
    <property type="protein sequence ID" value="KAG8092229.1"/>
    <property type="molecule type" value="Genomic_DNA"/>
</dbReference>
<organism evidence="2 3">
    <name type="scientific">Zizania palustris</name>
    <name type="common">Northern wild rice</name>
    <dbReference type="NCBI Taxonomy" id="103762"/>
    <lineage>
        <taxon>Eukaryota</taxon>
        <taxon>Viridiplantae</taxon>
        <taxon>Streptophyta</taxon>
        <taxon>Embryophyta</taxon>
        <taxon>Tracheophyta</taxon>
        <taxon>Spermatophyta</taxon>
        <taxon>Magnoliopsida</taxon>
        <taxon>Liliopsida</taxon>
        <taxon>Poales</taxon>
        <taxon>Poaceae</taxon>
        <taxon>BOP clade</taxon>
        <taxon>Oryzoideae</taxon>
        <taxon>Oryzeae</taxon>
        <taxon>Zizaniinae</taxon>
        <taxon>Zizania</taxon>
    </lineage>
</organism>
<gene>
    <name evidence="2" type="ORF">GUJ93_ZPchr0012g18923</name>
</gene>
<accession>A0A8J5WP57</accession>
<feature type="compositionally biased region" description="Basic and acidic residues" evidence="1">
    <location>
        <begin position="1"/>
        <end position="12"/>
    </location>
</feature>
<protein>
    <submittedName>
        <fullName evidence="2">Uncharacterized protein</fullName>
    </submittedName>
</protein>
<name>A0A8J5WP57_ZIZPA</name>
<reference evidence="2" key="1">
    <citation type="journal article" date="2021" name="bioRxiv">
        <title>Whole Genome Assembly and Annotation of Northern Wild Rice, Zizania palustris L., Supports a Whole Genome Duplication in the Zizania Genus.</title>
        <authorList>
            <person name="Haas M."/>
            <person name="Kono T."/>
            <person name="Macchietto M."/>
            <person name="Millas R."/>
            <person name="McGilp L."/>
            <person name="Shao M."/>
            <person name="Duquette J."/>
            <person name="Hirsch C.N."/>
            <person name="Kimball J."/>
        </authorList>
    </citation>
    <scope>NUCLEOTIDE SEQUENCE</scope>
    <source>
        <tissue evidence="2">Fresh leaf tissue</tissue>
    </source>
</reference>
<dbReference type="Proteomes" id="UP000729402">
    <property type="component" value="Unassembled WGS sequence"/>
</dbReference>
<evidence type="ECO:0000256" key="1">
    <source>
        <dbReference type="SAM" id="MobiDB-lite"/>
    </source>
</evidence>
<sequence length="120" mass="12849">MDQRTERDRVVEEPGSGGGIPDKPNKSSAGGRMSTDSERERPAPGRPGEQSGDHRRQRRLMNAESARTDEEDGVPSLGSSSASPPRWRRSGRSSTRAPPGGGGVDDGPEALLELAQREVM</sequence>
<dbReference type="AlphaFoldDB" id="A0A8J5WP57"/>
<keyword evidence="3" id="KW-1185">Reference proteome</keyword>